<feature type="domain" description="DUF5683" evidence="2">
    <location>
        <begin position="52"/>
        <end position="208"/>
    </location>
</feature>
<comment type="caution">
    <text evidence="3">The sequence shown here is derived from an EMBL/GenBank/DDBJ whole genome shotgun (WGS) entry which is preliminary data.</text>
</comment>
<dbReference type="InterPro" id="IPR043738">
    <property type="entry name" value="DUF5683"/>
</dbReference>
<organism evidence="3 4">
    <name type="scientific">Arcicella rigui</name>
    <dbReference type="NCBI Taxonomy" id="797020"/>
    <lineage>
        <taxon>Bacteria</taxon>
        <taxon>Pseudomonadati</taxon>
        <taxon>Bacteroidota</taxon>
        <taxon>Cytophagia</taxon>
        <taxon>Cytophagales</taxon>
        <taxon>Flectobacillaceae</taxon>
        <taxon>Arcicella</taxon>
    </lineage>
</organism>
<sequence length="209" mass="23797">MKKLLVLLFFCTGFSVESQAQVLQKKAVESLKDTLVSKIAKIDSVKKPYKIIPRLATLHSLMVPGWGQIYNRQYWKLPLVYGGFAVNIYYIITNQKRYTYYKQQYISNFQVTSPPSSAEIYLYGDTSGIPREYTSAQLNTIVNGYRRNRDGSYLFLAVVWAANIIDANVTAHLKTFDLTDDISLKIQPTLTSPDMMNAVYGAKLTFAFK</sequence>
<proteinExistence type="predicted"/>
<evidence type="ECO:0000256" key="1">
    <source>
        <dbReference type="SAM" id="SignalP"/>
    </source>
</evidence>
<dbReference type="RefSeq" id="WP_323296337.1">
    <property type="nucleotide sequence ID" value="NZ_JAYFUM010000008.1"/>
</dbReference>
<evidence type="ECO:0000313" key="3">
    <source>
        <dbReference type="EMBL" id="MEA5139178.1"/>
    </source>
</evidence>
<protein>
    <submittedName>
        <fullName evidence="3">DUF5683 domain-containing protein</fullName>
    </submittedName>
</protein>
<accession>A0ABU5Q8V6</accession>
<gene>
    <name evidence="3" type="ORF">VB248_08535</name>
</gene>
<dbReference type="Proteomes" id="UP001302949">
    <property type="component" value="Unassembled WGS sequence"/>
</dbReference>
<evidence type="ECO:0000313" key="4">
    <source>
        <dbReference type="Proteomes" id="UP001302949"/>
    </source>
</evidence>
<feature type="signal peptide" evidence="1">
    <location>
        <begin position="1"/>
        <end position="20"/>
    </location>
</feature>
<reference evidence="3 4" key="1">
    <citation type="submission" date="2023-12" db="EMBL/GenBank/DDBJ databases">
        <title>Novel species of the genus Arcicella isolated from rivers.</title>
        <authorList>
            <person name="Lu H."/>
        </authorList>
    </citation>
    <scope>NUCLEOTIDE SEQUENCE [LARGE SCALE GENOMIC DNA]</scope>
    <source>
        <strain evidence="3 4">KCTC 23307</strain>
    </source>
</reference>
<evidence type="ECO:0000259" key="2">
    <source>
        <dbReference type="Pfam" id="PF18935"/>
    </source>
</evidence>
<keyword evidence="4" id="KW-1185">Reference proteome</keyword>
<dbReference type="Pfam" id="PF18935">
    <property type="entry name" value="DUF5683"/>
    <property type="match status" value="1"/>
</dbReference>
<keyword evidence="1" id="KW-0732">Signal</keyword>
<dbReference type="EMBL" id="JAYFUM010000008">
    <property type="protein sequence ID" value="MEA5139178.1"/>
    <property type="molecule type" value="Genomic_DNA"/>
</dbReference>
<name>A0ABU5Q8V6_9BACT</name>
<feature type="chain" id="PRO_5046826505" evidence="1">
    <location>
        <begin position="21"/>
        <end position="209"/>
    </location>
</feature>